<gene>
    <name evidence="2" type="ORF">PIB30_077037</name>
</gene>
<proteinExistence type="predicted"/>
<dbReference type="Pfam" id="PF13963">
    <property type="entry name" value="Transpos_assoc"/>
    <property type="match status" value="1"/>
</dbReference>
<feature type="domain" description="Transposase-associated" evidence="1">
    <location>
        <begin position="2"/>
        <end position="61"/>
    </location>
</feature>
<organism evidence="2 3">
    <name type="scientific">Stylosanthes scabra</name>
    <dbReference type="NCBI Taxonomy" id="79078"/>
    <lineage>
        <taxon>Eukaryota</taxon>
        <taxon>Viridiplantae</taxon>
        <taxon>Streptophyta</taxon>
        <taxon>Embryophyta</taxon>
        <taxon>Tracheophyta</taxon>
        <taxon>Spermatophyta</taxon>
        <taxon>Magnoliopsida</taxon>
        <taxon>eudicotyledons</taxon>
        <taxon>Gunneridae</taxon>
        <taxon>Pentapetalae</taxon>
        <taxon>rosids</taxon>
        <taxon>fabids</taxon>
        <taxon>Fabales</taxon>
        <taxon>Fabaceae</taxon>
        <taxon>Papilionoideae</taxon>
        <taxon>50 kb inversion clade</taxon>
        <taxon>dalbergioids sensu lato</taxon>
        <taxon>Dalbergieae</taxon>
        <taxon>Pterocarpus clade</taxon>
        <taxon>Stylosanthes</taxon>
    </lineage>
</organism>
<reference evidence="2 3" key="1">
    <citation type="journal article" date="2023" name="Plants (Basel)">
        <title>Bridging the Gap: Combining Genomics and Transcriptomics Approaches to Understand Stylosanthes scabra, an Orphan Legume from the Brazilian Caatinga.</title>
        <authorList>
            <person name="Ferreira-Neto J.R.C."/>
            <person name="da Silva M.D."/>
            <person name="Binneck E."/>
            <person name="de Melo N.F."/>
            <person name="da Silva R.H."/>
            <person name="de Melo A.L.T.M."/>
            <person name="Pandolfi V."/>
            <person name="Bustamante F.O."/>
            <person name="Brasileiro-Vidal A.C."/>
            <person name="Benko-Iseppon A.M."/>
        </authorList>
    </citation>
    <scope>NUCLEOTIDE SEQUENCE [LARGE SCALE GENOMIC DNA]</scope>
    <source>
        <tissue evidence="2">Leaves</tissue>
    </source>
</reference>
<evidence type="ECO:0000313" key="2">
    <source>
        <dbReference type="EMBL" id="MED6114097.1"/>
    </source>
</evidence>
<dbReference type="EMBL" id="JASCZI010001025">
    <property type="protein sequence ID" value="MED6114097.1"/>
    <property type="molecule type" value="Genomic_DNA"/>
</dbReference>
<name>A0ABU6QQJ3_9FABA</name>
<sequence>MQGVDAFVAYVFNLEEFWVSGFSKCPCSKCRLLSWIGAEEMTLYLYRNGFNPGYWNWTSHGKVDVDNISRFETRAKWWGEKGSRRVNLNREDAEPNS</sequence>
<protein>
    <recommendedName>
        <fullName evidence="1">Transposase-associated domain-containing protein</fullName>
    </recommendedName>
</protein>
<dbReference type="Proteomes" id="UP001341840">
    <property type="component" value="Unassembled WGS sequence"/>
</dbReference>
<dbReference type="InterPro" id="IPR029480">
    <property type="entry name" value="Transpos_assoc"/>
</dbReference>
<keyword evidence="3" id="KW-1185">Reference proteome</keyword>
<evidence type="ECO:0000313" key="3">
    <source>
        <dbReference type="Proteomes" id="UP001341840"/>
    </source>
</evidence>
<evidence type="ECO:0000259" key="1">
    <source>
        <dbReference type="Pfam" id="PF13963"/>
    </source>
</evidence>
<accession>A0ABU6QQJ3</accession>
<comment type="caution">
    <text evidence="2">The sequence shown here is derived from an EMBL/GenBank/DDBJ whole genome shotgun (WGS) entry which is preliminary data.</text>
</comment>
<feature type="non-terminal residue" evidence="2">
    <location>
        <position position="97"/>
    </location>
</feature>